<evidence type="ECO:0000256" key="5">
    <source>
        <dbReference type="SAM" id="Phobius"/>
    </source>
</evidence>
<evidence type="ECO:0000259" key="7">
    <source>
        <dbReference type="PROSITE" id="PS50885"/>
    </source>
</evidence>
<dbReference type="PROSITE" id="PS50885">
    <property type="entry name" value="HAMP"/>
    <property type="match status" value="2"/>
</dbReference>
<feature type="domain" description="HAMP" evidence="7">
    <location>
        <begin position="205"/>
        <end position="258"/>
    </location>
</feature>
<sequence length="636" mass="66731">MLRFNISAKLMSAFAVLLAVMAAISVVGVNRIGEVNAIATEMRERWLPASQSLGDLHSYLSQYRIKQAEVVYTPGPRSAKLARNAQVVIDKTIADYRSEIATPQQKALLDQFEKGWRDFTADTNRLITVAQSDPAAAHAALNAESLDHYYALEDLVLQLIDLNAKGAGAISEQSATIYTSAQRFMVGAAVAALVVAVFMLVVLMATVARPVKRMSAAVDRLAAGDITIDVPGLARADELGQLARALDGFKALFARDVQRAREEQARAEEANVTIGAIGGGLAALAQGDLTHRVAENGHGAMGKLHMDYNAALGEMSQVLGRIVAGCRTIKLGIDEIAAASSDLSARSEQQANALAQTARTLNEFTGTVKITADNARQTSGRLRVARDTAGQVETIAHDAVGAMRSIEDSSRQMAEIIAVIDGIAFQTNLLALNAGVEAARAGEAGKGFAVVASEVRALAQRSADAAKDIKTLITTSSQQIAGGVALVEGSGEALRQIVGEVNAVSGLVEEIAEAAEKQADGIGEISRMVSDMDSFTQRNAAMVEESTASTRTLSSETDSLMEQLGRFRLAGGDATPVAAPRVVPMPPAEPAPVVVRPASLALATLPPEEPAAPPARPAPGRAAAAGNLAVDDWSEF</sequence>
<dbReference type="InterPro" id="IPR004090">
    <property type="entry name" value="Chemotax_Me-accpt_rcpt"/>
</dbReference>
<dbReference type="Pfam" id="PF00015">
    <property type="entry name" value="MCPsignal"/>
    <property type="match status" value="1"/>
</dbReference>
<evidence type="ECO:0000256" key="3">
    <source>
        <dbReference type="PROSITE-ProRule" id="PRU00284"/>
    </source>
</evidence>
<keyword evidence="1" id="KW-0145">Chemotaxis</keyword>
<dbReference type="PROSITE" id="PS50111">
    <property type="entry name" value="CHEMOTAXIS_TRANSDUC_2"/>
    <property type="match status" value="1"/>
</dbReference>
<protein>
    <submittedName>
        <fullName evidence="8">Methyl-accepting chemotaxis protein</fullName>
    </submittedName>
</protein>
<feature type="transmembrane region" description="Helical" evidence="5">
    <location>
        <begin position="184"/>
        <end position="205"/>
    </location>
</feature>
<keyword evidence="5" id="KW-1133">Transmembrane helix</keyword>
<evidence type="ECO:0000313" key="9">
    <source>
        <dbReference type="Proteomes" id="UP001184150"/>
    </source>
</evidence>
<dbReference type="InterPro" id="IPR004089">
    <property type="entry name" value="MCPsignal_dom"/>
</dbReference>
<dbReference type="CDD" id="cd11386">
    <property type="entry name" value="MCP_signal"/>
    <property type="match status" value="1"/>
</dbReference>
<dbReference type="Gene3D" id="1.10.287.950">
    <property type="entry name" value="Methyl-accepting chemotaxis protein"/>
    <property type="match status" value="1"/>
</dbReference>
<dbReference type="Gene3D" id="6.10.340.10">
    <property type="match status" value="1"/>
</dbReference>
<dbReference type="SMART" id="SM00283">
    <property type="entry name" value="MA"/>
    <property type="match status" value="1"/>
</dbReference>
<dbReference type="CDD" id="cd06225">
    <property type="entry name" value="HAMP"/>
    <property type="match status" value="1"/>
</dbReference>
<dbReference type="SMART" id="SM00304">
    <property type="entry name" value="HAMP"/>
    <property type="match status" value="3"/>
</dbReference>
<keyword evidence="5" id="KW-0472">Membrane</keyword>
<gene>
    <name evidence="8" type="ORF">J2792_003616</name>
</gene>
<organism evidence="8 9">
    <name type="scientific">Novosphingobium capsulatum</name>
    <dbReference type="NCBI Taxonomy" id="13688"/>
    <lineage>
        <taxon>Bacteria</taxon>
        <taxon>Pseudomonadati</taxon>
        <taxon>Pseudomonadota</taxon>
        <taxon>Alphaproteobacteria</taxon>
        <taxon>Sphingomonadales</taxon>
        <taxon>Sphingomonadaceae</taxon>
        <taxon>Novosphingobium</taxon>
    </lineage>
</organism>
<dbReference type="SUPFAM" id="SSF158472">
    <property type="entry name" value="HAMP domain-like"/>
    <property type="match status" value="1"/>
</dbReference>
<reference evidence="8 9" key="1">
    <citation type="submission" date="2023-07" db="EMBL/GenBank/DDBJ databases">
        <title>Sorghum-associated microbial communities from plants grown in Nebraska, USA.</title>
        <authorList>
            <person name="Schachtman D."/>
        </authorList>
    </citation>
    <scope>NUCLEOTIDE SEQUENCE [LARGE SCALE GENOMIC DNA]</scope>
    <source>
        <strain evidence="8 9">DS1027</strain>
    </source>
</reference>
<keyword evidence="5" id="KW-0812">Transmembrane</keyword>
<keyword evidence="3" id="KW-0807">Transducer</keyword>
<dbReference type="Pfam" id="PF00672">
    <property type="entry name" value="HAMP"/>
    <property type="match status" value="1"/>
</dbReference>
<comment type="caution">
    <text evidence="8">The sequence shown here is derived from an EMBL/GenBank/DDBJ whole genome shotgun (WGS) entry which is preliminary data.</text>
</comment>
<dbReference type="RefSeq" id="WP_309806196.1">
    <property type="nucleotide sequence ID" value="NZ_JAVDRD010000011.1"/>
</dbReference>
<name>A0ABU1MQU7_9SPHN</name>
<evidence type="ECO:0000256" key="4">
    <source>
        <dbReference type="SAM" id="MobiDB-lite"/>
    </source>
</evidence>
<dbReference type="PANTHER" id="PTHR43531">
    <property type="entry name" value="PROTEIN ICFG"/>
    <property type="match status" value="1"/>
</dbReference>
<evidence type="ECO:0000313" key="8">
    <source>
        <dbReference type="EMBL" id="MDR6512731.1"/>
    </source>
</evidence>
<feature type="compositionally biased region" description="Pro residues" evidence="4">
    <location>
        <begin position="607"/>
        <end position="617"/>
    </location>
</feature>
<dbReference type="PANTHER" id="PTHR43531:SF11">
    <property type="entry name" value="METHYL-ACCEPTING CHEMOTAXIS PROTEIN 3"/>
    <property type="match status" value="1"/>
</dbReference>
<dbReference type="InterPro" id="IPR024478">
    <property type="entry name" value="HlyB_4HB_MCP"/>
</dbReference>
<dbReference type="InterPro" id="IPR003660">
    <property type="entry name" value="HAMP_dom"/>
</dbReference>
<evidence type="ECO:0000256" key="2">
    <source>
        <dbReference type="ARBA" id="ARBA00029447"/>
    </source>
</evidence>
<evidence type="ECO:0000259" key="6">
    <source>
        <dbReference type="PROSITE" id="PS50111"/>
    </source>
</evidence>
<dbReference type="Proteomes" id="UP001184150">
    <property type="component" value="Unassembled WGS sequence"/>
</dbReference>
<dbReference type="Pfam" id="PF12729">
    <property type="entry name" value="4HB_MCP_1"/>
    <property type="match status" value="1"/>
</dbReference>
<dbReference type="EMBL" id="JAVDRD010000011">
    <property type="protein sequence ID" value="MDR6512731.1"/>
    <property type="molecule type" value="Genomic_DNA"/>
</dbReference>
<dbReference type="PRINTS" id="PR00260">
    <property type="entry name" value="CHEMTRNSDUCR"/>
</dbReference>
<feature type="compositionally biased region" description="Low complexity" evidence="4">
    <location>
        <begin position="618"/>
        <end position="629"/>
    </location>
</feature>
<comment type="similarity">
    <text evidence="2">Belongs to the methyl-accepting chemotaxis (MCP) protein family.</text>
</comment>
<keyword evidence="9" id="KW-1185">Reference proteome</keyword>
<feature type="region of interest" description="Disordered" evidence="4">
    <location>
        <begin position="605"/>
        <end position="636"/>
    </location>
</feature>
<accession>A0ABU1MQU7</accession>
<proteinExistence type="inferred from homology"/>
<feature type="domain" description="Methyl-accepting transducer" evidence="6">
    <location>
        <begin position="325"/>
        <end position="554"/>
    </location>
</feature>
<dbReference type="InterPro" id="IPR051310">
    <property type="entry name" value="MCP_chemotaxis"/>
</dbReference>
<evidence type="ECO:0000256" key="1">
    <source>
        <dbReference type="ARBA" id="ARBA00022500"/>
    </source>
</evidence>
<feature type="domain" description="HAMP" evidence="7">
    <location>
        <begin position="274"/>
        <end position="320"/>
    </location>
</feature>
<dbReference type="SUPFAM" id="SSF58104">
    <property type="entry name" value="Methyl-accepting chemotaxis protein (MCP) signaling domain"/>
    <property type="match status" value="1"/>
</dbReference>